<dbReference type="STRING" id="236234.A0A1J9QJ02"/>
<dbReference type="Proteomes" id="UP000183809">
    <property type="component" value="Unassembled WGS sequence"/>
</dbReference>
<proteinExistence type="predicted"/>
<dbReference type="InterPro" id="IPR044122">
    <property type="entry name" value="UPF0261_N"/>
</dbReference>
<keyword evidence="4" id="KW-1185">Reference proteome</keyword>
<comment type="caution">
    <text evidence="3">The sequence shown here is derived from an EMBL/GenBank/DDBJ whole genome shotgun (WGS) entry which is preliminary data.</text>
</comment>
<dbReference type="PANTHER" id="PTHR31862:SF1">
    <property type="entry name" value="UPF0261 DOMAIN PROTEIN (AFU_ORTHOLOGUE AFUA_1G10120)"/>
    <property type="match status" value="1"/>
</dbReference>
<evidence type="ECO:0000313" key="3">
    <source>
        <dbReference type="EMBL" id="OJD28838.1"/>
    </source>
</evidence>
<dbReference type="PANTHER" id="PTHR31862">
    <property type="entry name" value="UPF0261 DOMAIN PROTEIN (AFU_ORTHOLOGUE AFUA_1G10120)"/>
    <property type="match status" value="1"/>
</dbReference>
<protein>
    <submittedName>
        <fullName evidence="3">Uncharacterized protein</fullName>
    </submittedName>
</protein>
<dbReference type="Pfam" id="PF06792">
    <property type="entry name" value="UPF0261"/>
    <property type="match status" value="1"/>
</dbReference>
<dbReference type="Gene3D" id="3.40.50.12020">
    <property type="entry name" value="Uncharacterised protein family UPF0261, NN domain"/>
    <property type="match status" value="1"/>
</dbReference>
<evidence type="ECO:0000259" key="1">
    <source>
        <dbReference type="Pfam" id="PF06792"/>
    </source>
</evidence>
<feature type="domain" description="UPF0261" evidence="2">
    <location>
        <begin position="214"/>
        <end position="451"/>
    </location>
</feature>
<dbReference type="AlphaFoldDB" id="A0A1J9QJ02"/>
<feature type="domain" description="UPF0261" evidence="1">
    <location>
        <begin position="2"/>
        <end position="186"/>
    </location>
</feature>
<dbReference type="EMBL" id="MNUE01000108">
    <property type="protein sequence ID" value="OJD28838.1"/>
    <property type="molecule type" value="Genomic_DNA"/>
</dbReference>
<evidence type="ECO:0000259" key="2">
    <source>
        <dbReference type="Pfam" id="PF23189"/>
    </source>
</evidence>
<organism evidence="3 4">
    <name type="scientific">Diplodia corticola</name>
    <dbReference type="NCBI Taxonomy" id="236234"/>
    <lineage>
        <taxon>Eukaryota</taxon>
        <taxon>Fungi</taxon>
        <taxon>Dikarya</taxon>
        <taxon>Ascomycota</taxon>
        <taxon>Pezizomycotina</taxon>
        <taxon>Dothideomycetes</taxon>
        <taxon>Dothideomycetes incertae sedis</taxon>
        <taxon>Botryosphaeriales</taxon>
        <taxon>Botryosphaeriaceae</taxon>
        <taxon>Diplodia</taxon>
    </lineage>
</organism>
<dbReference type="CDD" id="cd15488">
    <property type="entry name" value="Tm-1-like"/>
    <property type="match status" value="1"/>
</dbReference>
<sequence>MPHILLLGTCDTKLEELLYTREKILDHKDAAVTLVDVGRTTVSDPAITVTPKELTTSYAPDGAPPDISALDRGELNKHMAACATNYARTLLDRQREDSAEQPVTAVIGLGGSGGTSLAAAVMREAFPMGFPKLIVSTIASGETGPIVGETDITLMYSIVDIAGLNTILRTVLSNAAAAIAAMATAYLHHPRTTLQSPTSSDNSSSNNNNKTPIRLGITMFGVTTPAVTTIRHYLAHLSSLPPSACPYTFPDTHIFHATGHGGRAYERLVRASALTAAIDLTTTEIADHVVSSETAGSTTTAMSAGPTRLSAAASTGIPTVVSLGAVDMANFGPAASVPDAFVRAGRKLHEHNPSVTLMRTSPDECAAVGRFVAEKLARAKAPRMCQVWIPRGGVSLMSEAGGVFEDRAADEALFAAVREGLAGSGVRVVEDGRAINDGGFARAVVDALVGMLREGEGVGE</sequence>
<evidence type="ECO:0000313" key="4">
    <source>
        <dbReference type="Proteomes" id="UP000183809"/>
    </source>
</evidence>
<gene>
    <name evidence="3" type="ORF">BKCO1_10800012</name>
</gene>
<dbReference type="Pfam" id="PF23189">
    <property type="entry name" value="UPF0261_C"/>
    <property type="match status" value="1"/>
</dbReference>
<dbReference type="PIRSF" id="PIRSF033271">
    <property type="entry name" value="UCP033271"/>
    <property type="match status" value="1"/>
</dbReference>
<accession>A0A1J9QJ02</accession>
<dbReference type="RefSeq" id="XP_020125098.1">
    <property type="nucleotide sequence ID" value="XM_020270237.1"/>
</dbReference>
<dbReference type="InterPro" id="IPR008322">
    <property type="entry name" value="UPF0261"/>
</dbReference>
<reference evidence="3 4" key="1">
    <citation type="submission" date="2016-10" db="EMBL/GenBank/DDBJ databases">
        <title>Proteomics and genomics reveal pathogen-plant mechanisms compatible with a hemibiotrophic lifestyle of Diplodia corticola.</title>
        <authorList>
            <person name="Fernandes I."/>
            <person name="De Jonge R."/>
            <person name="Van De Peer Y."/>
            <person name="Devreese B."/>
            <person name="Alves A."/>
            <person name="Esteves A.C."/>
        </authorList>
    </citation>
    <scope>NUCLEOTIDE SEQUENCE [LARGE SCALE GENOMIC DNA]</scope>
    <source>
        <strain evidence="3 4">CBS 112549</strain>
    </source>
</reference>
<name>A0A1J9QJ02_9PEZI</name>
<dbReference type="InterPro" id="IPR051353">
    <property type="entry name" value="Tobamovirus_resist_UPF0261"/>
</dbReference>
<dbReference type="NCBIfam" id="NF002674">
    <property type="entry name" value="PRK02399.1-2"/>
    <property type="match status" value="1"/>
</dbReference>
<dbReference type="Gene3D" id="3.40.50.12030">
    <property type="entry name" value="Uncharacterised protein family UPF0261, NC domain"/>
    <property type="match status" value="1"/>
</dbReference>
<dbReference type="OrthoDB" id="10264588at2759"/>
<dbReference type="InterPro" id="IPR056778">
    <property type="entry name" value="UPF0261_C"/>
</dbReference>
<dbReference type="GeneID" id="31010496"/>